<evidence type="ECO:0000313" key="2">
    <source>
        <dbReference type="EnsemblPlants" id="PNT65181"/>
    </source>
</evidence>
<proteinExistence type="predicted"/>
<organism evidence="1">
    <name type="scientific">Brachypodium distachyon</name>
    <name type="common">Purple false brome</name>
    <name type="synonym">Trachynia distachya</name>
    <dbReference type="NCBI Taxonomy" id="15368"/>
    <lineage>
        <taxon>Eukaryota</taxon>
        <taxon>Viridiplantae</taxon>
        <taxon>Streptophyta</taxon>
        <taxon>Embryophyta</taxon>
        <taxon>Tracheophyta</taxon>
        <taxon>Spermatophyta</taxon>
        <taxon>Magnoliopsida</taxon>
        <taxon>Liliopsida</taxon>
        <taxon>Poales</taxon>
        <taxon>Poaceae</taxon>
        <taxon>BOP clade</taxon>
        <taxon>Pooideae</taxon>
        <taxon>Stipodae</taxon>
        <taxon>Brachypodieae</taxon>
        <taxon>Brachypodium</taxon>
    </lineage>
</organism>
<reference evidence="1 2" key="1">
    <citation type="journal article" date="2010" name="Nature">
        <title>Genome sequencing and analysis of the model grass Brachypodium distachyon.</title>
        <authorList>
            <consortium name="International Brachypodium Initiative"/>
        </authorList>
    </citation>
    <scope>NUCLEOTIDE SEQUENCE [LARGE SCALE GENOMIC DNA]</scope>
    <source>
        <strain evidence="1 2">Bd21</strain>
    </source>
</reference>
<reference evidence="1" key="2">
    <citation type="submission" date="2017-06" db="EMBL/GenBank/DDBJ databases">
        <title>WGS assembly of Brachypodium distachyon.</title>
        <authorList>
            <consortium name="The International Brachypodium Initiative"/>
            <person name="Lucas S."/>
            <person name="Harmon-Smith M."/>
            <person name="Lail K."/>
            <person name="Tice H."/>
            <person name="Grimwood J."/>
            <person name="Bruce D."/>
            <person name="Barry K."/>
            <person name="Shu S."/>
            <person name="Lindquist E."/>
            <person name="Wang M."/>
            <person name="Pitluck S."/>
            <person name="Vogel J.P."/>
            <person name="Garvin D.F."/>
            <person name="Mockler T.C."/>
            <person name="Schmutz J."/>
            <person name="Rokhsar D."/>
            <person name="Bevan M.W."/>
        </authorList>
    </citation>
    <scope>NUCLEOTIDE SEQUENCE</scope>
    <source>
        <strain evidence="1">Bd21</strain>
    </source>
</reference>
<accession>A0A2K2CT25</accession>
<dbReference type="PANTHER" id="PTHR33110">
    <property type="entry name" value="F-BOX/KELCH-REPEAT PROTEIN-RELATED"/>
    <property type="match status" value="1"/>
</dbReference>
<gene>
    <name evidence="1" type="ORF">BRADI_4g38222v3</name>
</gene>
<keyword evidence="3" id="KW-1185">Reference proteome</keyword>
<reference evidence="2" key="3">
    <citation type="submission" date="2018-08" db="UniProtKB">
        <authorList>
            <consortium name="EnsemblPlants"/>
        </authorList>
    </citation>
    <scope>IDENTIFICATION</scope>
    <source>
        <strain evidence="2">cv. Bd21</strain>
    </source>
</reference>
<evidence type="ECO:0000313" key="3">
    <source>
        <dbReference type="Proteomes" id="UP000008810"/>
    </source>
</evidence>
<dbReference type="EnsemblPlants" id="PNT65181">
    <property type="protein sequence ID" value="PNT65181"/>
    <property type="gene ID" value="BRADI_4g38222v3"/>
</dbReference>
<dbReference type="InParanoid" id="A0A2K2CT25"/>
<dbReference type="Proteomes" id="UP000008810">
    <property type="component" value="Chromosome 4"/>
</dbReference>
<sequence>MAASTPAPAPPSRPWPDLFPDLLLQVSARIHDAADFVRFHAVCKPWRNSTPLPLSPATATARPAFLPWLLASCDGRILRSRVNYSRRPSSAADHRSCAPLGDDEGGRNWVARADGTAAWLFFPADADKPHPSPRLLDLLTGAVTPLPQFRDDDVRSRIRQAMANPRSIVYGDGTVFLYSFTPADVPWQHDFTAAVLRPGGNATWAVARTRFMNVEETRHSSAAYHDGKILVCAQPGKLVGGGSNSFTAGDDHSPALSVNVHALKVQGGGAKARWVERDGRSLRDRVLFLGLGVSGGSVYFFFRSRVLTYNLVKRKGELVERLPPGWGADGACVWLSPQPTICSI</sequence>
<dbReference type="Gramene" id="PNT65181">
    <property type="protein sequence ID" value="PNT65181"/>
    <property type="gene ID" value="BRADI_4g38222v3"/>
</dbReference>
<evidence type="ECO:0000313" key="1">
    <source>
        <dbReference type="EMBL" id="PNT65181.1"/>
    </source>
</evidence>
<dbReference type="OrthoDB" id="696885at2759"/>
<dbReference type="AlphaFoldDB" id="A0A2K2CT25"/>
<evidence type="ECO:0008006" key="4">
    <source>
        <dbReference type="Google" id="ProtNLM"/>
    </source>
</evidence>
<dbReference type="EMBL" id="CM000883">
    <property type="protein sequence ID" value="PNT65181.1"/>
    <property type="molecule type" value="Genomic_DNA"/>
</dbReference>
<protein>
    <recommendedName>
        <fullName evidence="4">DUF295 domain-containing protein</fullName>
    </recommendedName>
</protein>
<name>A0A2K2CT25_BRADI</name>
<dbReference type="PANTHER" id="PTHR33110:SF56">
    <property type="entry name" value="DUF295 DOMAIN-CONTAINING PROTEIN"/>
    <property type="match status" value="1"/>
</dbReference>